<evidence type="ECO:0000313" key="2">
    <source>
        <dbReference type="EMBL" id="OYR14951.1"/>
    </source>
</evidence>
<dbReference type="Pfam" id="PF10006">
    <property type="entry name" value="DUF2249"/>
    <property type="match status" value="2"/>
</dbReference>
<evidence type="ECO:0000313" key="3">
    <source>
        <dbReference type="Proteomes" id="UP000215590"/>
    </source>
</evidence>
<feature type="domain" description="DUF2249" evidence="1">
    <location>
        <begin position="107"/>
        <end position="172"/>
    </location>
</feature>
<reference evidence="2 3" key="1">
    <citation type="submission" date="2017-07" db="EMBL/GenBank/DDBJ databases">
        <title>Phylogenetic study on the rhizospheric bacterium Ochrobactrum sp. A44.</title>
        <authorList>
            <person name="Krzyzanowska D.M."/>
            <person name="Ossowicki A."/>
            <person name="Rajewska M."/>
            <person name="Maciag T."/>
            <person name="Kaczynski Z."/>
            <person name="Czerwicka M."/>
            <person name="Jafra S."/>
        </authorList>
    </citation>
    <scope>NUCLEOTIDE SEQUENCE [LARGE SCALE GENOMIC DNA]</scope>
    <source>
        <strain evidence="2 3">DSM 7216</strain>
    </source>
</reference>
<keyword evidence="3" id="KW-1185">Reference proteome</keyword>
<feature type="domain" description="DUF2249" evidence="1">
    <location>
        <begin position="12"/>
        <end position="79"/>
    </location>
</feature>
<evidence type="ECO:0000259" key="1">
    <source>
        <dbReference type="Pfam" id="PF10006"/>
    </source>
</evidence>
<dbReference type="RefSeq" id="WP_094508465.1">
    <property type="nucleotide sequence ID" value="NZ_JBHEEK010000003.1"/>
</dbReference>
<dbReference type="Proteomes" id="UP000215590">
    <property type="component" value="Unassembled WGS sequence"/>
</dbReference>
<protein>
    <submittedName>
        <fullName evidence="2">SirA-like family protein</fullName>
    </submittedName>
</protein>
<organism evidence="2 3">
    <name type="scientific">Brucella thiophenivorans</name>
    <dbReference type="NCBI Taxonomy" id="571255"/>
    <lineage>
        <taxon>Bacteria</taxon>
        <taxon>Pseudomonadati</taxon>
        <taxon>Pseudomonadota</taxon>
        <taxon>Alphaproteobacteria</taxon>
        <taxon>Hyphomicrobiales</taxon>
        <taxon>Brucellaceae</taxon>
        <taxon>Brucella/Ochrobactrum group</taxon>
        <taxon>Brucella</taxon>
    </lineage>
</organism>
<dbReference type="OrthoDB" id="30295at2"/>
<proteinExistence type="predicted"/>
<dbReference type="EMBL" id="NNRJ01000051">
    <property type="protein sequence ID" value="OYR14951.1"/>
    <property type="molecule type" value="Genomic_DNA"/>
</dbReference>
<dbReference type="SUPFAM" id="SSF64307">
    <property type="entry name" value="SirA-like"/>
    <property type="match status" value="1"/>
</dbReference>
<sequence length="176" mass="19288">MTLSVHELIPHELDVRPLLKAGVEPFQAIMGAVEGLAPGQSLILIAPFKPVPLFAVMERKGFAAKSEPLGDGDWQVLFAPIGEEAPVVQISDNAGSPDDWPEPSQYLDCSDMDPPQPMVSILAEVENMATGEVLFALLHREPLFLFPELEKRGHQWVGNFDETGDAYRIMIRVGTA</sequence>
<dbReference type="InterPro" id="IPR036868">
    <property type="entry name" value="TusA-like_sf"/>
</dbReference>
<dbReference type="AlphaFoldDB" id="A0A256FKJ6"/>
<accession>A0A256FKJ6</accession>
<name>A0A256FKJ6_9HYPH</name>
<dbReference type="InterPro" id="IPR018720">
    <property type="entry name" value="DUF2249"/>
</dbReference>
<gene>
    <name evidence="2" type="ORF">CEV31_3295</name>
</gene>
<comment type="caution">
    <text evidence="2">The sequence shown here is derived from an EMBL/GenBank/DDBJ whole genome shotgun (WGS) entry which is preliminary data.</text>
</comment>